<evidence type="ECO:0000256" key="5">
    <source>
        <dbReference type="ARBA" id="ARBA00022825"/>
    </source>
</evidence>
<dbReference type="SUPFAM" id="SSF54897">
    <property type="entry name" value="Protease propeptides/inhibitors"/>
    <property type="match status" value="1"/>
</dbReference>
<proteinExistence type="predicted"/>
<keyword evidence="12" id="KW-1185">Reference proteome</keyword>
<dbReference type="SUPFAM" id="SSF52743">
    <property type="entry name" value="Subtilisin-like"/>
    <property type="match status" value="1"/>
</dbReference>
<reference evidence="12" key="2">
    <citation type="submission" date="2018-04" db="EMBL/GenBank/DDBJ databases">
        <title>Complete genome sequence of Sulfodiicoccus acidiphilus strain HS-1.</title>
        <authorList>
            <person name="Sakai H.D."/>
            <person name="Kurosawa N."/>
        </authorList>
    </citation>
    <scope>NUCLEOTIDE SEQUENCE [LARGE SCALE GENOMIC DNA]</scope>
    <source>
        <strain evidence="12">HS-1</strain>
    </source>
</reference>
<name>A0A348B3Q3_9CREN</name>
<keyword evidence="5" id="KW-0720">Serine protease</keyword>
<dbReference type="InterPro" id="IPR030400">
    <property type="entry name" value="Sedolisin_dom"/>
</dbReference>
<organism evidence="10 12">
    <name type="scientific">Sulfodiicoccus acidiphilus</name>
    <dbReference type="NCBI Taxonomy" id="1670455"/>
    <lineage>
        <taxon>Archaea</taxon>
        <taxon>Thermoproteota</taxon>
        <taxon>Thermoprotei</taxon>
        <taxon>Sulfolobales</taxon>
        <taxon>Sulfolobaceae</taxon>
        <taxon>Sulfodiicoccus</taxon>
    </lineage>
</organism>
<dbReference type="InterPro" id="IPR017001">
    <property type="entry name" value="Pept_S53_physarolisin-II_arc"/>
</dbReference>
<dbReference type="Pfam" id="PF09286">
    <property type="entry name" value="Pro-kuma_activ"/>
    <property type="match status" value="1"/>
</dbReference>
<dbReference type="InterPro" id="IPR015366">
    <property type="entry name" value="S53_propep"/>
</dbReference>
<dbReference type="Proteomes" id="UP000616143">
    <property type="component" value="Unassembled WGS sequence"/>
</dbReference>
<dbReference type="PANTHER" id="PTHR14218">
    <property type="entry name" value="PROTEASE S8 TRIPEPTIDYL PEPTIDASE I CLN2"/>
    <property type="match status" value="1"/>
</dbReference>
<reference evidence="10" key="3">
    <citation type="journal article" date="2019" name="BMC Res. Notes">
        <title>Complete genome sequence of the Sulfodiicoccus acidiphilus strain HS-1T, the first crenarchaeon that lacks polB3, isolated from an acidic hot spring in Ohwaku-dani, Hakone, Japan.</title>
        <authorList>
            <person name="Sakai H.D."/>
            <person name="Kurosawa N."/>
        </authorList>
    </citation>
    <scope>NUCLEOTIDE SEQUENCE</scope>
    <source>
        <strain evidence="10">HS-1</strain>
    </source>
</reference>
<dbReference type="RefSeq" id="WP_126450034.1">
    <property type="nucleotide sequence ID" value="NZ_AP018553.1"/>
</dbReference>
<dbReference type="CDD" id="cd11377">
    <property type="entry name" value="Pro-peptidase_S53"/>
    <property type="match status" value="1"/>
</dbReference>
<dbReference type="GO" id="GO:0006508">
    <property type="term" value="P:proteolysis"/>
    <property type="evidence" value="ECO:0007669"/>
    <property type="project" value="UniProtKB-KW"/>
</dbReference>
<dbReference type="InterPro" id="IPR050819">
    <property type="entry name" value="Tripeptidyl-peptidase_I"/>
</dbReference>
<dbReference type="KEGG" id="sacd:HS1genome_1194"/>
<keyword evidence="3" id="KW-0479">Metal-binding</keyword>
<evidence type="ECO:0000256" key="3">
    <source>
        <dbReference type="ARBA" id="ARBA00022723"/>
    </source>
</evidence>
<evidence type="ECO:0000256" key="1">
    <source>
        <dbReference type="ARBA" id="ARBA00001913"/>
    </source>
</evidence>
<dbReference type="GO" id="GO:0046872">
    <property type="term" value="F:metal ion binding"/>
    <property type="evidence" value="ECO:0007669"/>
    <property type="project" value="UniProtKB-KW"/>
</dbReference>
<dbReference type="InterPro" id="IPR023828">
    <property type="entry name" value="Peptidase_S8_Ser-AS"/>
</dbReference>
<dbReference type="OrthoDB" id="56693at2157"/>
<dbReference type="InterPro" id="IPR013783">
    <property type="entry name" value="Ig-like_fold"/>
</dbReference>
<dbReference type="Gene3D" id="3.40.50.200">
    <property type="entry name" value="Peptidase S8/S53 domain"/>
    <property type="match status" value="1"/>
</dbReference>
<dbReference type="GeneID" id="38666707"/>
<dbReference type="PANTHER" id="PTHR14218:SF15">
    <property type="entry name" value="TRIPEPTIDYL-PEPTIDASE 1"/>
    <property type="match status" value="1"/>
</dbReference>
<dbReference type="InterPro" id="IPR036852">
    <property type="entry name" value="Peptidase_S8/S53_dom_sf"/>
</dbReference>
<keyword evidence="6" id="KW-0106">Calcium</keyword>
<evidence type="ECO:0000256" key="6">
    <source>
        <dbReference type="ARBA" id="ARBA00022837"/>
    </source>
</evidence>
<dbReference type="Proteomes" id="UP000276741">
    <property type="component" value="Chromosome"/>
</dbReference>
<evidence type="ECO:0000256" key="4">
    <source>
        <dbReference type="ARBA" id="ARBA00022801"/>
    </source>
</evidence>
<dbReference type="EMBL" id="AP018553">
    <property type="protein sequence ID" value="BBD72805.1"/>
    <property type="molecule type" value="Genomic_DNA"/>
</dbReference>
<keyword evidence="2" id="KW-0645">Protease</keyword>
<dbReference type="Gene3D" id="2.60.40.10">
    <property type="entry name" value="Immunoglobulins"/>
    <property type="match status" value="1"/>
</dbReference>
<dbReference type="EMBL" id="BMQS01000028">
    <property type="protein sequence ID" value="GGU04347.1"/>
    <property type="molecule type" value="Genomic_DNA"/>
</dbReference>
<evidence type="ECO:0000256" key="7">
    <source>
        <dbReference type="ARBA" id="ARBA00023145"/>
    </source>
</evidence>
<sequence length="1335" mass="143571">MKPVKGERILIPTFFLTVLLMSILAGLVAIPSQAYTSQTAQEIPIPISGYHYAGTLSATTPVVISVDVPLRNIDLLYSYAEQVSTPGSPLYHRFLTANEVKKLFYPTSQFNEVIKYLRSHDFKVLLTAADSEIVATGTAVQAEKYLGVHYDLYTNGTYTYYYGQGSIMDSTVFSSNVSDIIFSHPSTLILLKNRISPLESTLSSQPVNLTFPLDGYSLKVLEQAYNASYFYDHGIDGSGYNIGILDFFGDPTIYQQLIYFDQHFGIPNPPSFQVVPIGPYNPQLGITQGWAGEISLDVEASHAMAPGANITLYVASDSLPLPAIIAYIVSQDTVDVLSQSFSIPETLYSQLSGGLFYQCVVLTDQYYAMGTAEGITFTASSGDAGGSGYSAGPLGTVGYPSSSPFVLSVGGTTVYPEFGPDGMSFNTTAWSNYGFIPDDVNYGGSTGGVSEIEPEPWYQWSLGTHESFPAGRQVPDLSANANVYPGVYIVLPGNVSAIGGGTSEASPLTAGLLVLTMQYSHSRIGLLNPALYTIAQNSSETNAFVRPTFGYNIPWTVSQGYNLVTGWGSLNIPIFAKYFAELETAPSLLINETILFNGTEVQQVYPGETINVEVSIARQGVSVSSGDFQALLESTQGNLTSVPLTFNPLSGRWSAKLTVPVNASGIVNVVVYGESDGVKGSSFVELFSGYYGQFLSPAPMTPYMLSLGVPIVINITSPSGTQAPPLNFTVLVYSYNLTNNQYVLVGKVKVVPVPALLLVPFAPPNTLLWVGVLSGNYSVGVIRLVLQGAFGYISFYNGIDLQTLFILPPVVAEPGSVPAGSYIYIFGSPEPPVETEGVTSLVDGQLLSQNIIVGSNITAELYGVNGTVSETQLVFNNTSFQGYLHVPSKLKPGLYDVLLFANYNSTTLSQSISGYFYGQIYVSAASIQPELEVSSYYAFQGQTIYVYANLTNPETGTEVTSGMFTATLYPRVLSYEYSTLTGVMEVPLWYNEPIHMWVGNVTLPSTFNLNNFTYLGNPDYFATPFEIYVSGLTPNGIPTTTLPSAQFTFFVTPYTEVQGTLITDPVQPYYTAFSNDTIIYNGTLTNDLFTGHDYLLNSVSTITSSNVSGELIIANSSVTLVDVVGNSVTAVNSHIVLIGTTLMHLDLENSTVSIQQSHVESLEPSLPKLTFISPLPGQAVNGTIPVKVNVEGEGISNVSLYLNGLYVGSANNNGTLTFVLNTTAFPDGSYTLTAVVRQTDGLDNSSSEVVEFNNQIVQFDKQLSGQISKVNEQLANTTSSLSSQLKNATSSLSGQIDRIDLQLTSLATTAQEVAYVGVALAIVAIITAIVVVRRK</sequence>
<dbReference type="Pfam" id="PF00082">
    <property type="entry name" value="Peptidase_S8"/>
    <property type="match status" value="1"/>
</dbReference>
<reference evidence="11" key="4">
    <citation type="submission" date="2020-09" db="EMBL/GenBank/DDBJ databases">
        <authorList>
            <person name="Sun Q."/>
            <person name="Ohkuma M."/>
        </authorList>
    </citation>
    <scope>NUCLEOTIDE SEQUENCE</scope>
    <source>
        <strain evidence="11">JCM 31740</strain>
    </source>
</reference>
<keyword evidence="8" id="KW-0472">Membrane</keyword>
<keyword evidence="8" id="KW-1133">Transmembrane helix</keyword>
<dbReference type="SMART" id="SM00944">
    <property type="entry name" value="Pro-kuma_activ"/>
    <property type="match status" value="1"/>
</dbReference>
<dbReference type="PIRSF" id="PIRSF032623">
    <property type="entry name" value="Peptidase_SSO2181_prd"/>
    <property type="match status" value="1"/>
</dbReference>
<keyword evidence="4" id="KW-0378">Hydrolase</keyword>
<dbReference type="GO" id="GO:0008240">
    <property type="term" value="F:tripeptidyl-peptidase activity"/>
    <property type="evidence" value="ECO:0007669"/>
    <property type="project" value="TreeGrafter"/>
</dbReference>
<comment type="cofactor">
    <cofactor evidence="1">
        <name>Ca(2+)</name>
        <dbReference type="ChEBI" id="CHEBI:29108"/>
    </cofactor>
</comment>
<evidence type="ECO:0000313" key="12">
    <source>
        <dbReference type="Proteomes" id="UP000276741"/>
    </source>
</evidence>
<gene>
    <name evidence="11" type="ORF">GCM10007116_21300</name>
    <name evidence="10" type="ORF">HS1genome_1194</name>
</gene>
<accession>A0A348B3Q3</accession>
<keyword evidence="8" id="KW-0812">Transmembrane</keyword>
<reference evidence="11" key="1">
    <citation type="journal article" date="2014" name="Int. J. Syst. Evol. Microbiol.">
        <title>Complete genome sequence of Corynebacterium casei LMG S-19264T (=DSM 44701T), isolated from a smear-ripened cheese.</title>
        <authorList>
            <consortium name="US DOE Joint Genome Institute (JGI-PGF)"/>
            <person name="Walter F."/>
            <person name="Albersmeier A."/>
            <person name="Kalinowski J."/>
            <person name="Ruckert C."/>
        </authorList>
    </citation>
    <scope>NUCLEOTIDE SEQUENCE</scope>
    <source>
        <strain evidence="11">JCM 31740</strain>
    </source>
</reference>
<evidence type="ECO:0000259" key="9">
    <source>
        <dbReference type="PROSITE" id="PS51695"/>
    </source>
</evidence>
<dbReference type="CDD" id="cd04056">
    <property type="entry name" value="Peptidases_S53"/>
    <property type="match status" value="1"/>
</dbReference>
<feature type="domain" description="Peptidase S53" evidence="9">
    <location>
        <begin position="219"/>
        <end position="582"/>
    </location>
</feature>
<dbReference type="Pfam" id="PF17957">
    <property type="entry name" value="Big_7"/>
    <property type="match status" value="1"/>
</dbReference>
<evidence type="ECO:0000313" key="10">
    <source>
        <dbReference type="EMBL" id="BBD72805.1"/>
    </source>
</evidence>
<keyword evidence="7" id="KW-0865">Zymogen</keyword>
<dbReference type="PROSITE" id="PS51695">
    <property type="entry name" value="SEDOLISIN"/>
    <property type="match status" value="1"/>
</dbReference>
<dbReference type="GO" id="GO:0004252">
    <property type="term" value="F:serine-type endopeptidase activity"/>
    <property type="evidence" value="ECO:0007669"/>
    <property type="project" value="InterPro"/>
</dbReference>
<evidence type="ECO:0000313" key="11">
    <source>
        <dbReference type="EMBL" id="GGU04347.1"/>
    </source>
</evidence>
<feature type="transmembrane region" description="Helical" evidence="8">
    <location>
        <begin position="1313"/>
        <end position="1332"/>
    </location>
</feature>
<evidence type="ECO:0000256" key="2">
    <source>
        <dbReference type="ARBA" id="ARBA00022670"/>
    </source>
</evidence>
<dbReference type="PROSITE" id="PS00138">
    <property type="entry name" value="SUBTILASE_SER"/>
    <property type="match status" value="1"/>
</dbReference>
<feature type="transmembrane region" description="Helical" evidence="8">
    <location>
        <begin position="9"/>
        <end position="30"/>
    </location>
</feature>
<dbReference type="InterPro" id="IPR000209">
    <property type="entry name" value="Peptidase_S8/S53_dom"/>
</dbReference>
<evidence type="ECO:0000256" key="8">
    <source>
        <dbReference type="SAM" id="Phobius"/>
    </source>
</evidence>
<protein>
    <submittedName>
        <fullName evidence="10">Peptidase S53</fullName>
    </submittedName>
</protein>